<dbReference type="Pfam" id="PF07883">
    <property type="entry name" value="Cupin_2"/>
    <property type="match status" value="1"/>
</dbReference>
<protein>
    <submittedName>
        <fullName evidence="2">Cupin domain-containing protein</fullName>
    </submittedName>
</protein>
<dbReference type="InterPro" id="IPR052535">
    <property type="entry name" value="Bacilysin_H2HPP_isomerase"/>
</dbReference>
<evidence type="ECO:0000313" key="3">
    <source>
        <dbReference type="Proteomes" id="UP000249260"/>
    </source>
</evidence>
<dbReference type="OrthoDB" id="9811153at2"/>
<feature type="domain" description="Cupin type-2" evidence="1">
    <location>
        <begin position="30"/>
        <end position="90"/>
    </location>
</feature>
<dbReference type="InterPro" id="IPR013096">
    <property type="entry name" value="Cupin_2"/>
</dbReference>
<dbReference type="PIRSF" id="PIRSF029883">
    <property type="entry name" value="KdgF"/>
    <property type="match status" value="1"/>
</dbReference>
<dbReference type="CDD" id="cd02238">
    <property type="entry name" value="cupin_KdgF"/>
    <property type="match status" value="1"/>
</dbReference>
<dbReference type="EMBL" id="QLUW01000003">
    <property type="protein sequence ID" value="RAP75076.1"/>
    <property type="molecule type" value="Genomic_DNA"/>
</dbReference>
<dbReference type="InterPro" id="IPR025499">
    <property type="entry name" value="KdgF"/>
</dbReference>
<dbReference type="PANTHER" id="PTHR40112">
    <property type="entry name" value="H2HPP ISOMERASE"/>
    <property type="match status" value="1"/>
</dbReference>
<sequence>MGTNVGVWEAAEPGVKRKILRADGGLMMMEVHFESGAEGYEHRHPHEQMSYCLKGTMAFTIDGVQTVIKQGESVYIPSGAIHGAKALEPSALLDAFTPIRQDLLKL</sequence>
<name>A0A328U5A0_9BACL</name>
<evidence type="ECO:0000313" key="2">
    <source>
        <dbReference type="EMBL" id="RAP75076.1"/>
    </source>
</evidence>
<gene>
    <name evidence="2" type="ORF">DL346_16940</name>
</gene>
<comment type="caution">
    <text evidence="2">The sequence shown here is derived from an EMBL/GenBank/DDBJ whole genome shotgun (WGS) entry which is preliminary data.</text>
</comment>
<accession>A0A328U5A0</accession>
<evidence type="ECO:0000259" key="1">
    <source>
        <dbReference type="Pfam" id="PF07883"/>
    </source>
</evidence>
<dbReference type="AlphaFoldDB" id="A0A328U5A0"/>
<organism evidence="2 3">
    <name type="scientific">Paenibacillus montanisoli</name>
    <dbReference type="NCBI Taxonomy" id="2081970"/>
    <lineage>
        <taxon>Bacteria</taxon>
        <taxon>Bacillati</taxon>
        <taxon>Bacillota</taxon>
        <taxon>Bacilli</taxon>
        <taxon>Bacillales</taxon>
        <taxon>Paenibacillaceae</taxon>
        <taxon>Paenibacillus</taxon>
    </lineage>
</organism>
<dbReference type="Gene3D" id="2.60.120.10">
    <property type="entry name" value="Jelly Rolls"/>
    <property type="match status" value="1"/>
</dbReference>
<dbReference type="Proteomes" id="UP000249260">
    <property type="component" value="Unassembled WGS sequence"/>
</dbReference>
<proteinExistence type="predicted"/>
<keyword evidence="3" id="KW-1185">Reference proteome</keyword>
<dbReference type="SUPFAM" id="SSF51182">
    <property type="entry name" value="RmlC-like cupins"/>
    <property type="match status" value="1"/>
</dbReference>
<dbReference type="InterPro" id="IPR011051">
    <property type="entry name" value="RmlC_Cupin_sf"/>
</dbReference>
<dbReference type="InterPro" id="IPR014710">
    <property type="entry name" value="RmlC-like_jellyroll"/>
</dbReference>
<reference evidence="2 3" key="1">
    <citation type="submission" date="2018-06" db="EMBL/GenBank/DDBJ databases">
        <title>Paenibacillus montanisoli sp. nov., isolated from mountain area soil.</title>
        <authorList>
            <person name="Wu M."/>
        </authorList>
    </citation>
    <scope>NUCLEOTIDE SEQUENCE [LARGE SCALE GENOMIC DNA]</scope>
    <source>
        <strain evidence="2 3">RA17</strain>
    </source>
</reference>
<dbReference type="PANTHER" id="PTHR40112:SF1">
    <property type="entry name" value="H2HPP ISOMERASE"/>
    <property type="match status" value="1"/>
</dbReference>
<dbReference type="RefSeq" id="WP_112883340.1">
    <property type="nucleotide sequence ID" value="NZ_QLUW01000003.1"/>
</dbReference>